<evidence type="ECO:0000256" key="3">
    <source>
        <dbReference type="ARBA" id="ARBA00022741"/>
    </source>
</evidence>
<dbReference type="GO" id="GO:0005524">
    <property type="term" value="F:ATP binding"/>
    <property type="evidence" value="ECO:0007669"/>
    <property type="project" value="UniProtKB-KW"/>
</dbReference>
<feature type="transmembrane region" description="Helical" evidence="7">
    <location>
        <begin position="205"/>
        <end position="226"/>
    </location>
</feature>
<evidence type="ECO:0000313" key="9">
    <source>
        <dbReference type="EMBL" id="VAW83178.1"/>
    </source>
</evidence>
<organism evidence="9">
    <name type="scientific">hydrothermal vent metagenome</name>
    <dbReference type="NCBI Taxonomy" id="652676"/>
    <lineage>
        <taxon>unclassified sequences</taxon>
        <taxon>metagenomes</taxon>
        <taxon>ecological metagenomes</taxon>
    </lineage>
</organism>
<dbReference type="PANTHER" id="PTHR43065:SF10">
    <property type="entry name" value="PEROXIDE STRESS-ACTIVATED HISTIDINE KINASE MAK3"/>
    <property type="match status" value="1"/>
</dbReference>
<dbReference type="Pfam" id="PF02518">
    <property type="entry name" value="HATPase_c"/>
    <property type="match status" value="1"/>
</dbReference>
<dbReference type="GO" id="GO:0000155">
    <property type="term" value="F:phosphorelay sensor kinase activity"/>
    <property type="evidence" value="ECO:0007669"/>
    <property type="project" value="InterPro"/>
</dbReference>
<dbReference type="InterPro" id="IPR005467">
    <property type="entry name" value="His_kinase_dom"/>
</dbReference>
<keyword evidence="7" id="KW-0812">Transmembrane</keyword>
<evidence type="ECO:0000256" key="2">
    <source>
        <dbReference type="ARBA" id="ARBA00022679"/>
    </source>
</evidence>
<sequence length="520" mass="57140">GMAADYIALLEKRLGIHFRTIRLSNEAARKQALASGRIDIVTAVTTDSLLAGEAQLARPHITIPGVIVAKSDYRNLHALQGLRVAQVIDAPLRIKADAIPGNMVLIPVQDVTTALELISEGQIDALVTDMATASYYIHREGMTDIRIVGKTGTNLSLAIAVRPDRPRLLAVMGKALSSITRDEQDRISRQWIHLKESSLLSSRSFLVAMLSVAVVVLLGLVSILVWNRTLKQQVAQRTQSLNLELRLRHEAEQELQNAHADLIKSHQKLKQAQMQLIHAAKMESVGRLAAGVAHEVKNPLSVMHLGLDYVGGEVCNKPVLMEVLDDMGKAVKRADTVINGLLDFSRESQLSLKNACMNDIIENSLHLVRHELVQRNIEVIRRLDPELPGISCDENRLQQVFVNLLMNAIQAMKNGGTITASTYRTVVRAQRDTQVVSGIRFETGQPVIVAEISDTGPGVTPDALEKMFDPFYTTKPVGEGTGLGLSVTRNLVDLHQGAIEVKNRVPQGLSVMIMFENKEN</sequence>
<dbReference type="CDD" id="cd00082">
    <property type="entry name" value="HisKA"/>
    <property type="match status" value="1"/>
</dbReference>
<dbReference type="Gene3D" id="3.40.190.10">
    <property type="entry name" value="Periplasmic binding protein-like II"/>
    <property type="match status" value="2"/>
</dbReference>
<reference evidence="9" key="1">
    <citation type="submission" date="2018-06" db="EMBL/GenBank/DDBJ databases">
        <authorList>
            <person name="Zhirakovskaya E."/>
        </authorList>
    </citation>
    <scope>NUCLEOTIDE SEQUENCE</scope>
</reference>
<dbReference type="SMART" id="SM00387">
    <property type="entry name" value="HATPase_c"/>
    <property type="match status" value="1"/>
</dbReference>
<dbReference type="PROSITE" id="PS50109">
    <property type="entry name" value="HIS_KIN"/>
    <property type="match status" value="1"/>
</dbReference>
<dbReference type="Pfam" id="PF00497">
    <property type="entry name" value="SBP_bac_3"/>
    <property type="match status" value="1"/>
</dbReference>
<keyword evidence="4 9" id="KW-0418">Kinase</keyword>
<evidence type="ECO:0000256" key="1">
    <source>
        <dbReference type="ARBA" id="ARBA00022553"/>
    </source>
</evidence>
<evidence type="ECO:0000256" key="5">
    <source>
        <dbReference type="ARBA" id="ARBA00022840"/>
    </source>
</evidence>
<name>A0A3B0YQN1_9ZZZZ</name>
<keyword evidence="6" id="KW-0902">Two-component regulatory system</keyword>
<dbReference type="PANTHER" id="PTHR43065">
    <property type="entry name" value="SENSOR HISTIDINE KINASE"/>
    <property type="match status" value="1"/>
</dbReference>
<feature type="non-terminal residue" evidence="9">
    <location>
        <position position="1"/>
    </location>
</feature>
<proteinExistence type="predicted"/>
<dbReference type="SUPFAM" id="SSF47384">
    <property type="entry name" value="Homodimeric domain of signal transducing histidine kinase"/>
    <property type="match status" value="1"/>
</dbReference>
<dbReference type="Gene3D" id="1.10.287.130">
    <property type="match status" value="1"/>
</dbReference>
<dbReference type="Pfam" id="PF00512">
    <property type="entry name" value="HisKA"/>
    <property type="match status" value="1"/>
</dbReference>
<dbReference type="InterPro" id="IPR001638">
    <property type="entry name" value="Solute-binding_3/MltF_N"/>
</dbReference>
<evidence type="ECO:0000259" key="8">
    <source>
        <dbReference type="PROSITE" id="PS50109"/>
    </source>
</evidence>
<dbReference type="SUPFAM" id="SSF53850">
    <property type="entry name" value="Periplasmic binding protein-like II"/>
    <property type="match status" value="1"/>
</dbReference>
<dbReference type="SUPFAM" id="SSF55874">
    <property type="entry name" value="ATPase domain of HSP90 chaperone/DNA topoisomerase II/histidine kinase"/>
    <property type="match status" value="1"/>
</dbReference>
<dbReference type="SMART" id="SM00388">
    <property type="entry name" value="HisKA"/>
    <property type="match status" value="1"/>
</dbReference>
<keyword evidence="3" id="KW-0547">Nucleotide-binding</keyword>
<keyword evidence="7" id="KW-1133">Transmembrane helix</keyword>
<evidence type="ECO:0000256" key="4">
    <source>
        <dbReference type="ARBA" id="ARBA00022777"/>
    </source>
</evidence>
<dbReference type="InterPro" id="IPR003594">
    <property type="entry name" value="HATPase_dom"/>
</dbReference>
<keyword evidence="1" id="KW-0597">Phosphoprotein</keyword>
<keyword evidence="2" id="KW-0808">Transferase</keyword>
<dbReference type="Gene3D" id="3.30.565.10">
    <property type="entry name" value="Histidine kinase-like ATPase, C-terminal domain"/>
    <property type="match status" value="1"/>
</dbReference>
<dbReference type="InterPro" id="IPR036890">
    <property type="entry name" value="HATPase_C_sf"/>
</dbReference>
<evidence type="ECO:0000256" key="6">
    <source>
        <dbReference type="ARBA" id="ARBA00023012"/>
    </source>
</evidence>
<feature type="domain" description="Histidine kinase" evidence="8">
    <location>
        <begin position="291"/>
        <end position="519"/>
    </location>
</feature>
<keyword evidence="7" id="KW-0472">Membrane</keyword>
<dbReference type="AlphaFoldDB" id="A0A3B0YQN1"/>
<dbReference type="InterPro" id="IPR003661">
    <property type="entry name" value="HisK_dim/P_dom"/>
</dbReference>
<gene>
    <name evidence="9" type="ORF">MNBD_GAMMA14-410</name>
</gene>
<dbReference type="PRINTS" id="PR00344">
    <property type="entry name" value="BCTRLSENSOR"/>
</dbReference>
<protein>
    <submittedName>
        <fullName evidence="9">Signal transduction histidine kinase</fullName>
    </submittedName>
</protein>
<dbReference type="EMBL" id="UOFM01000515">
    <property type="protein sequence ID" value="VAW83178.1"/>
    <property type="molecule type" value="Genomic_DNA"/>
</dbReference>
<dbReference type="SMART" id="SM00062">
    <property type="entry name" value="PBPb"/>
    <property type="match status" value="1"/>
</dbReference>
<keyword evidence="5" id="KW-0067">ATP-binding</keyword>
<dbReference type="InterPro" id="IPR036097">
    <property type="entry name" value="HisK_dim/P_sf"/>
</dbReference>
<dbReference type="InterPro" id="IPR004358">
    <property type="entry name" value="Sig_transdc_His_kin-like_C"/>
</dbReference>
<dbReference type="CDD" id="cd01007">
    <property type="entry name" value="PBP2_BvgS_HisK_like"/>
    <property type="match status" value="1"/>
</dbReference>
<accession>A0A3B0YQN1</accession>
<evidence type="ECO:0000256" key="7">
    <source>
        <dbReference type="SAM" id="Phobius"/>
    </source>
</evidence>